<sequence>MASVLWAAPEILNYCMARIENDIYSFGIILTELDTLLAPYSTIDTPIWQTLTQIQEGELTMQCLSFDPLKRPKCVDIIVALEQCAFKILEPSDKFAQILNR</sequence>
<organism evidence="2 3">
    <name type="scientific">Thraustotheca clavata</name>
    <dbReference type="NCBI Taxonomy" id="74557"/>
    <lineage>
        <taxon>Eukaryota</taxon>
        <taxon>Sar</taxon>
        <taxon>Stramenopiles</taxon>
        <taxon>Oomycota</taxon>
        <taxon>Saprolegniomycetes</taxon>
        <taxon>Saprolegniales</taxon>
        <taxon>Achlyaceae</taxon>
        <taxon>Thraustotheca</taxon>
    </lineage>
</organism>
<dbReference type="GO" id="GO:0004672">
    <property type="term" value="F:protein kinase activity"/>
    <property type="evidence" value="ECO:0007669"/>
    <property type="project" value="InterPro"/>
</dbReference>
<gene>
    <name evidence="2" type="ORF">THRCLA_22719</name>
</gene>
<dbReference type="InterPro" id="IPR000719">
    <property type="entry name" value="Prot_kinase_dom"/>
</dbReference>
<dbReference type="GO" id="GO:0005524">
    <property type="term" value="F:ATP binding"/>
    <property type="evidence" value="ECO:0007669"/>
    <property type="project" value="InterPro"/>
</dbReference>
<keyword evidence="3" id="KW-1185">Reference proteome</keyword>
<accession>A0A1V9YU15</accession>
<dbReference type="AlphaFoldDB" id="A0A1V9YU15"/>
<name>A0A1V9YU15_9STRA</name>
<dbReference type="InterPro" id="IPR011009">
    <property type="entry name" value="Kinase-like_dom_sf"/>
</dbReference>
<reference evidence="2 3" key="1">
    <citation type="journal article" date="2014" name="Genome Biol. Evol.">
        <title>The secreted proteins of Achlya hypogyna and Thraustotheca clavata identify the ancestral oomycete secretome and reveal gene acquisitions by horizontal gene transfer.</title>
        <authorList>
            <person name="Misner I."/>
            <person name="Blouin N."/>
            <person name="Leonard G."/>
            <person name="Richards T.A."/>
            <person name="Lane C.E."/>
        </authorList>
    </citation>
    <scope>NUCLEOTIDE SEQUENCE [LARGE SCALE GENOMIC DNA]</scope>
    <source>
        <strain evidence="2 3">ATCC 34112</strain>
    </source>
</reference>
<evidence type="ECO:0000313" key="2">
    <source>
        <dbReference type="EMBL" id="OQR89252.1"/>
    </source>
</evidence>
<dbReference type="Gene3D" id="1.10.510.10">
    <property type="entry name" value="Transferase(Phosphotransferase) domain 1"/>
    <property type="match status" value="1"/>
</dbReference>
<comment type="caution">
    <text evidence="2">The sequence shown here is derived from an EMBL/GenBank/DDBJ whole genome shotgun (WGS) entry which is preliminary data.</text>
</comment>
<dbReference type="EMBL" id="JNBS01002801">
    <property type="protein sequence ID" value="OQR89252.1"/>
    <property type="molecule type" value="Genomic_DNA"/>
</dbReference>
<dbReference type="OrthoDB" id="28230at2759"/>
<evidence type="ECO:0000313" key="3">
    <source>
        <dbReference type="Proteomes" id="UP000243217"/>
    </source>
</evidence>
<dbReference type="PROSITE" id="PS50011">
    <property type="entry name" value="PROTEIN_KINASE_DOM"/>
    <property type="match status" value="1"/>
</dbReference>
<dbReference type="Proteomes" id="UP000243217">
    <property type="component" value="Unassembled WGS sequence"/>
</dbReference>
<dbReference type="SUPFAM" id="SSF56112">
    <property type="entry name" value="Protein kinase-like (PK-like)"/>
    <property type="match status" value="1"/>
</dbReference>
<dbReference type="Pfam" id="PF07714">
    <property type="entry name" value="PK_Tyr_Ser-Thr"/>
    <property type="match status" value="1"/>
</dbReference>
<dbReference type="InterPro" id="IPR001245">
    <property type="entry name" value="Ser-Thr/Tyr_kinase_cat_dom"/>
</dbReference>
<feature type="domain" description="Protein kinase" evidence="1">
    <location>
        <begin position="1"/>
        <end position="101"/>
    </location>
</feature>
<proteinExistence type="predicted"/>
<evidence type="ECO:0000259" key="1">
    <source>
        <dbReference type="PROSITE" id="PS50011"/>
    </source>
</evidence>
<protein>
    <recommendedName>
        <fullName evidence="1">Protein kinase domain-containing protein</fullName>
    </recommendedName>
</protein>
<dbReference type="STRING" id="74557.A0A1V9YU15"/>